<accession>A0A6H5G5G9</accession>
<keyword evidence="2" id="KW-1185">Reference proteome</keyword>
<name>A0A6H5G5G9_9HEMI</name>
<gene>
    <name evidence="1" type="ORF">NTEN_LOCUS4254</name>
</gene>
<evidence type="ECO:0000313" key="1">
    <source>
        <dbReference type="EMBL" id="CAA9997960.1"/>
    </source>
</evidence>
<dbReference type="Proteomes" id="UP000479000">
    <property type="component" value="Unassembled WGS sequence"/>
</dbReference>
<sequence>NSGRLEATRSTVQSKRKKKNWIVPTAVFDRQLPPGQLSVQSRKVRKKFLQETLICKKRTLLRASPLHDLSALVEISSRVETTFLVGPSPSTFSQQHHRANCLSSRPLEIWYLRECAECSCRRFSYVLLLLPVVRYCRLELNENPTFVQPASRLLRPQCAIDYSSPSSIEQVIKMGRGGASKEDLEGFNTGRGGLQVSIKARITRQTDLLPIPRADTQTLFSDWLILWICSLWRTCINYLIK</sequence>
<organism evidence="1 2">
    <name type="scientific">Nesidiocoris tenuis</name>
    <dbReference type="NCBI Taxonomy" id="355587"/>
    <lineage>
        <taxon>Eukaryota</taxon>
        <taxon>Metazoa</taxon>
        <taxon>Ecdysozoa</taxon>
        <taxon>Arthropoda</taxon>
        <taxon>Hexapoda</taxon>
        <taxon>Insecta</taxon>
        <taxon>Pterygota</taxon>
        <taxon>Neoptera</taxon>
        <taxon>Paraneoptera</taxon>
        <taxon>Hemiptera</taxon>
        <taxon>Heteroptera</taxon>
        <taxon>Panheteroptera</taxon>
        <taxon>Cimicomorpha</taxon>
        <taxon>Miridae</taxon>
        <taxon>Dicyphina</taxon>
        <taxon>Nesidiocoris</taxon>
    </lineage>
</organism>
<protein>
    <submittedName>
        <fullName evidence="1">Uncharacterized protein</fullName>
    </submittedName>
</protein>
<proteinExistence type="predicted"/>
<reference evidence="1 2" key="1">
    <citation type="submission" date="2020-02" db="EMBL/GenBank/DDBJ databases">
        <authorList>
            <person name="Ferguson B K."/>
        </authorList>
    </citation>
    <scope>NUCLEOTIDE SEQUENCE [LARGE SCALE GENOMIC DNA]</scope>
</reference>
<dbReference type="EMBL" id="CADCXU010006391">
    <property type="protein sequence ID" value="CAA9997960.1"/>
    <property type="molecule type" value="Genomic_DNA"/>
</dbReference>
<feature type="non-terminal residue" evidence="1">
    <location>
        <position position="1"/>
    </location>
</feature>
<dbReference type="AlphaFoldDB" id="A0A6H5G5G9"/>
<evidence type="ECO:0000313" key="2">
    <source>
        <dbReference type="Proteomes" id="UP000479000"/>
    </source>
</evidence>